<dbReference type="EMBL" id="KV427699">
    <property type="protein sequence ID" value="KZT00055.1"/>
    <property type="molecule type" value="Genomic_DNA"/>
</dbReference>
<dbReference type="SMART" id="SM00355">
    <property type="entry name" value="ZnF_C2H2"/>
    <property type="match status" value="2"/>
</dbReference>
<evidence type="ECO:0000259" key="8">
    <source>
        <dbReference type="PROSITE" id="PS50157"/>
    </source>
</evidence>
<dbReference type="AlphaFoldDB" id="A0A165B1I7"/>
<gene>
    <name evidence="9" type="ORF">LAESUDRAFT_576607</name>
</gene>
<dbReference type="GO" id="GO:0005634">
    <property type="term" value="C:nucleus"/>
    <property type="evidence" value="ECO:0007669"/>
    <property type="project" value="UniProtKB-SubCell"/>
</dbReference>
<feature type="domain" description="C2H2-type" evidence="8">
    <location>
        <begin position="36"/>
        <end position="64"/>
    </location>
</feature>
<dbReference type="RefSeq" id="XP_040757795.1">
    <property type="nucleotide sequence ID" value="XM_040903022.1"/>
</dbReference>
<dbReference type="SUPFAM" id="SSF57667">
    <property type="entry name" value="beta-beta-alpha zinc fingers"/>
    <property type="match status" value="1"/>
</dbReference>
<evidence type="ECO:0000313" key="10">
    <source>
        <dbReference type="Proteomes" id="UP000076871"/>
    </source>
</evidence>
<reference evidence="9 10" key="1">
    <citation type="journal article" date="2016" name="Mol. Biol. Evol.">
        <title>Comparative Genomics of Early-Diverging Mushroom-Forming Fungi Provides Insights into the Origins of Lignocellulose Decay Capabilities.</title>
        <authorList>
            <person name="Nagy L.G."/>
            <person name="Riley R."/>
            <person name="Tritt A."/>
            <person name="Adam C."/>
            <person name="Daum C."/>
            <person name="Floudas D."/>
            <person name="Sun H."/>
            <person name="Yadav J.S."/>
            <person name="Pangilinan J."/>
            <person name="Larsson K.H."/>
            <person name="Matsuura K."/>
            <person name="Barry K."/>
            <person name="Labutti K."/>
            <person name="Kuo R."/>
            <person name="Ohm R.A."/>
            <person name="Bhattacharya S.S."/>
            <person name="Shirouzu T."/>
            <person name="Yoshinaga Y."/>
            <person name="Martin F.M."/>
            <person name="Grigoriev I.V."/>
            <person name="Hibbett D.S."/>
        </authorList>
    </citation>
    <scope>NUCLEOTIDE SEQUENCE [LARGE SCALE GENOMIC DNA]</scope>
    <source>
        <strain evidence="9 10">93-53</strain>
    </source>
</reference>
<dbReference type="PROSITE" id="PS00028">
    <property type="entry name" value="ZINC_FINGER_C2H2_1"/>
    <property type="match status" value="1"/>
</dbReference>
<dbReference type="STRING" id="1314785.A0A165B1I7"/>
<dbReference type="OrthoDB" id="1306014at2759"/>
<evidence type="ECO:0000256" key="3">
    <source>
        <dbReference type="ARBA" id="ARBA00022771"/>
    </source>
</evidence>
<dbReference type="Gene3D" id="3.30.160.60">
    <property type="entry name" value="Classic Zinc Finger"/>
    <property type="match status" value="1"/>
</dbReference>
<organism evidence="9 10">
    <name type="scientific">Laetiporus sulphureus 93-53</name>
    <dbReference type="NCBI Taxonomy" id="1314785"/>
    <lineage>
        <taxon>Eukaryota</taxon>
        <taxon>Fungi</taxon>
        <taxon>Dikarya</taxon>
        <taxon>Basidiomycota</taxon>
        <taxon>Agaricomycotina</taxon>
        <taxon>Agaricomycetes</taxon>
        <taxon>Polyporales</taxon>
        <taxon>Laetiporus</taxon>
    </lineage>
</organism>
<accession>A0A165B1I7</accession>
<feature type="compositionally biased region" description="Pro residues" evidence="7">
    <location>
        <begin position="286"/>
        <end position="303"/>
    </location>
</feature>
<sequence length="433" mass="45569">MAKKKNKQIIRPWCWYCEREFEDEKVLMQHQKAKHFKCNLCPRRLNTAGGLAVHIQQVHKLEPENLPRIENALPGRDGYEVEIFGMEGIPAPDVADYKRRKEIELGLNPGTISQPQSKRPKLDNRPLTEEELRAQLEAHKALMGGAENAAPAAASDASGAVFGAPPQAYSAPPMPAPGYIPPPSASPGVPPGMPPGAPPFPGAIPPAGFPGFLPPLGMPGPPPGMSPPPGFPYPPPFQGSPPPGMPMPGGLPFPPGMRPPFPPPPFLPPGVSPPGMSPSPGGMFPPGLPPTPLPPGASPPPPAVTGQPASLPPAPGQPVPPFGAPAAPAPVPHAAASPAQPAPPPEAPVPKVIPQLTLPDPNLAQTNPPFKKPTVLKWTDPNFSPEEHRALHPQYYFAKDNKENAIGSHGQVAGVPAQEESRGKKRARAEDFL</sequence>
<dbReference type="Proteomes" id="UP000076871">
    <property type="component" value="Unassembled WGS sequence"/>
</dbReference>
<dbReference type="CDD" id="cd20908">
    <property type="entry name" value="SUF4-like"/>
    <property type="match status" value="1"/>
</dbReference>
<evidence type="ECO:0000256" key="1">
    <source>
        <dbReference type="ARBA" id="ARBA00004123"/>
    </source>
</evidence>
<comment type="subcellular location">
    <subcellularLocation>
        <location evidence="1">Nucleus</location>
    </subcellularLocation>
</comment>
<evidence type="ECO:0000313" key="9">
    <source>
        <dbReference type="EMBL" id="KZT00055.1"/>
    </source>
</evidence>
<dbReference type="InterPro" id="IPR013087">
    <property type="entry name" value="Znf_C2H2_type"/>
</dbReference>
<name>A0A165B1I7_9APHY</name>
<proteinExistence type="predicted"/>
<dbReference type="PANTHER" id="PTHR23215:SF0">
    <property type="entry name" value="BUB3-INTERACTING AND GLEBS MOTIF-CONTAINING PROTEIN ZNF207"/>
    <property type="match status" value="1"/>
</dbReference>
<evidence type="ECO:0000256" key="5">
    <source>
        <dbReference type="ARBA" id="ARBA00023242"/>
    </source>
</evidence>
<dbReference type="InParanoid" id="A0A165B1I7"/>
<keyword evidence="10" id="KW-1185">Reference proteome</keyword>
<dbReference type="PROSITE" id="PS50157">
    <property type="entry name" value="ZINC_FINGER_C2H2_2"/>
    <property type="match status" value="1"/>
</dbReference>
<evidence type="ECO:0000256" key="7">
    <source>
        <dbReference type="SAM" id="MobiDB-lite"/>
    </source>
</evidence>
<dbReference type="GeneID" id="63820053"/>
<dbReference type="PANTHER" id="PTHR23215">
    <property type="entry name" value="ZINC FINGER PROTEIN 207"/>
    <property type="match status" value="1"/>
</dbReference>
<keyword evidence="4" id="KW-0862">Zinc</keyword>
<dbReference type="GO" id="GO:0008270">
    <property type="term" value="F:zinc ion binding"/>
    <property type="evidence" value="ECO:0007669"/>
    <property type="project" value="UniProtKB-KW"/>
</dbReference>
<evidence type="ECO:0000256" key="2">
    <source>
        <dbReference type="ARBA" id="ARBA00022723"/>
    </source>
</evidence>
<protein>
    <recommendedName>
        <fullName evidence="8">C2H2-type domain-containing protein</fullName>
    </recommendedName>
</protein>
<feature type="region of interest" description="Disordered" evidence="7">
    <location>
        <begin position="407"/>
        <end position="433"/>
    </location>
</feature>
<dbReference type="InterPro" id="IPR036236">
    <property type="entry name" value="Znf_C2H2_sf"/>
</dbReference>
<keyword evidence="2" id="KW-0479">Metal-binding</keyword>
<feature type="compositionally biased region" description="Pro residues" evidence="7">
    <location>
        <begin position="310"/>
        <end position="331"/>
    </location>
</feature>
<keyword evidence="5" id="KW-0539">Nucleus</keyword>
<feature type="compositionally biased region" description="Pro residues" evidence="7">
    <location>
        <begin position="217"/>
        <end position="277"/>
    </location>
</feature>
<dbReference type="PRINTS" id="PR01217">
    <property type="entry name" value="PRICHEXTENSN"/>
</dbReference>
<feature type="region of interest" description="Disordered" evidence="7">
    <location>
        <begin position="217"/>
        <end position="381"/>
    </location>
</feature>
<evidence type="ECO:0000256" key="4">
    <source>
        <dbReference type="ARBA" id="ARBA00022833"/>
    </source>
</evidence>
<evidence type="ECO:0000256" key="6">
    <source>
        <dbReference type="PROSITE-ProRule" id="PRU00042"/>
    </source>
</evidence>
<keyword evidence="3 6" id="KW-0863">Zinc-finger</keyword>